<feature type="non-terminal residue" evidence="1">
    <location>
        <position position="1"/>
    </location>
</feature>
<reference evidence="1" key="1">
    <citation type="journal article" date="2013" name="Genome Biol.">
        <title>Draft genome of the mountain pine beetle, Dendroctonus ponderosae Hopkins, a major forest pest.</title>
        <authorList>
            <person name="Keeling C.I."/>
            <person name="Yuen M.M."/>
            <person name="Liao N.Y."/>
            <person name="Docking T.R."/>
            <person name="Chan S.K."/>
            <person name="Taylor G.A."/>
            <person name="Palmquist D.L."/>
            <person name="Jackman S.D."/>
            <person name="Nguyen A."/>
            <person name="Li M."/>
            <person name="Henderson H."/>
            <person name="Janes J.K."/>
            <person name="Zhao Y."/>
            <person name="Pandoh P."/>
            <person name="Moore R."/>
            <person name="Sperling F.A."/>
            <person name="Huber D.P."/>
            <person name="Birol I."/>
            <person name="Jones S.J."/>
            <person name="Bohlmann J."/>
        </authorList>
    </citation>
    <scope>NUCLEOTIDE SEQUENCE</scope>
</reference>
<proteinExistence type="predicted"/>
<protein>
    <submittedName>
        <fullName evidence="1">Uncharacterized protein</fullName>
    </submittedName>
</protein>
<gene>
    <name evidence="1" type="ORF">YQE_01878</name>
</gene>
<accession>N6UJ13</accession>
<organism evidence="1">
    <name type="scientific">Dendroctonus ponderosae</name>
    <name type="common">Mountain pine beetle</name>
    <dbReference type="NCBI Taxonomy" id="77166"/>
    <lineage>
        <taxon>Eukaryota</taxon>
        <taxon>Metazoa</taxon>
        <taxon>Ecdysozoa</taxon>
        <taxon>Arthropoda</taxon>
        <taxon>Hexapoda</taxon>
        <taxon>Insecta</taxon>
        <taxon>Pterygota</taxon>
        <taxon>Neoptera</taxon>
        <taxon>Endopterygota</taxon>
        <taxon>Coleoptera</taxon>
        <taxon>Polyphaga</taxon>
        <taxon>Cucujiformia</taxon>
        <taxon>Curculionidae</taxon>
        <taxon>Scolytinae</taxon>
        <taxon>Dendroctonus</taxon>
    </lineage>
</organism>
<dbReference type="HOGENOM" id="CLU_1074653_0_0_1"/>
<name>N6UJ13_DENPD</name>
<dbReference type="AlphaFoldDB" id="N6UJ13"/>
<sequence length="259" mass="30298">MKNMFYMYNCQLLNSYSRTHAKSPNIFNIGRLTDSDHKRKLMCDSYTPVPGRKVLATIRDCASSTEHDLLRMVSVELKTPAKFMLKYLDIIQFLNIFTVDLFITFASINYLMSKVNIPVHHEMLDLEIKAVLKKRMYEKHAFGNKTKTKKRFICYGSQNIYARMLMLMLEELICNKSTGSSEICSWLSRLLPSSSLSSIFSCVSSVIKFPDKIAQKKLLKFIVAYHHRTIDYYIEYYYKLHKLLALCPVQDFDRNMDLL</sequence>
<dbReference type="EMBL" id="KB740068">
    <property type="protein sequence ID" value="ENN81740.1"/>
    <property type="molecule type" value="Genomic_DNA"/>
</dbReference>
<evidence type="ECO:0000313" key="1">
    <source>
        <dbReference type="EMBL" id="ENN81740.1"/>
    </source>
</evidence>